<evidence type="ECO:0000313" key="3">
    <source>
        <dbReference type="EMBL" id="SPD87717.1"/>
    </source>
</evidence>
<dbReference type="GO" id="GO:0008658">
    <property type="term" value="F:penicillin binding"/>
    <property type="evidence" value="ECO:0007669"/>
    <property type="project" value="InterPro"/>
</dbReference>
<dbReference type="Proteomes" id="UP000238164">
    <property type="component" value="Chromosome 1"/>
</dbReference>
<evidence type="ECO:0000313" key="4">
    <source>
        <dbReference type="Proteomes" id="UP000238164"/>
    </source>
</evidence>
<dbReference type="SUPFAM" id="SSF56519">
    <property type="entry name" value="Penicillin binding protein dimerisation domain"/>
    <property type="match status" value="1"/>
</dbReference>
<dbReference type="SUPFAM" id="SSF56601">
    <property type="entry name" value="beta-lactamase/transpeptidase-like"/>
    <property type="match status" value="1"/>
</dbReference>
<dbReference type="Gene3D" id="3.40.710.10">
    <property type="entry name" value="DD-peptidase/beta-lactamase superfamily"/>
    <property type="match status" value="1"/>
</dbReference>
<gene>
    <name evidence="3" type="primary">pbpA</name>
    <name evidence="3" type="ORF">MPLG2_2687</name>
</gene>
<name>A0A2N9JJU9_9ACTN</name>
<evidence type="ECO:0000259" key="1">
    <source>
        <dbReference type="Pfam" id="PF00905"/>
    </source>
</evidence>
<dbReference type="EMBL" id="LT985188">
    <property type="protein sequence ID" value="SPD87717.1"/>
    <property type="molecule type" value="Genomic_DNA"/>
</dbReference>
<dbReference type="PANTHER" id="PTHR30627">
    <property type="entry name" value="PEPTIDOGLYCAN D,D-TRANSPEPTIDASE"/>
    <property type="match status" value="1"/>
</dbReference>
<dbReference type="AlphaFoldDB" id="A0A2N9JJU9"/>
<keyword evidence="4" id="KW-1185">Reference proteome</keyword>
<dbReference type="InterPro" id="IPR050515">
    <property type="entry name" value="Beta-lactam/transpept"/>
</dbReference>
<dbReference type="GO" id="GO:0071555">
    <property type="term" value="P:cell wall organization"/>
    <property type="evidence" value="ECO:0007669"/>
    <property type="project" value="TreeGrafter"/>
</dbReference>
<dbReference type="Pfam" id="PF00905">
    <property type="entry name" value="Transpeptidase"/>
    <property type="match status" value="1"/>
</dbReference>
<dbReference type="Pfam" id="PF21922">
    <property type="entry name" value="PBP_dimer_2"/>
    <property type="match status" value="1"/>
</dbReference>
<feature type="domain" description="Penicillin-binding protein transpeptidase" evidence="1">
    <location>
        <begin position="155"/>
        <end position="468"/>
    </location>
</feature>
<dbReference type="InterPro" id="IPR001460">
    <property type="entry name" value="PCN-bd_Tpept"/>
</dbReference>
<proteinExistence type="predicted"/>
<dbReference type="GO" id="GO:0071972">
    <property type="term" value="F:peptidoglycan L,D-transpeptidase activity"/>
    <property type="evidence" value="ECO:0007669"/>
    <property type="project" value="TreeGrafter"/>
</dbReference>
<feature type="domain" description="Penicillin binding protein A dimerisation" evidence="2">
    <location>
        <begin position="52"/>
        <end position="134"/>
    </location>
</feature>
<dbReference type="InterPro" id="IPR036138">
    <property type="entry name" value="PBP_dimer_sf"/>
</dbReference>
<dbReference type="Gene3D" id="3.90.1310.10">
    <property type="entry name" value="Penicillin-binding protein 2a (Domain 2)"/>
    <property type="match status" value="1"/>
</dbReference>
<dbReference type="GO" id="GO:0005886">
    <property type="term" value="C:plasma membrane"/>
    <property type="evidence" value="ECO:0007669"/>
    <property type="project" value="TreeGrafter"/>
</dbReference>
<sequence>MNRPIRRVALVAMLMTMALLINVCVSYLARQDSLNANPQNRRVTDAAFAQDRGAILVGNTAIAETVASKDQYKFQRRYPQGELYASVTGFFSYNYGSSELERSYTSQLSGSDDSQFVNRLIDLATGAKPRGASVQTTLNAKAQKAASDALGSLKGAVVALDPSTGAILALVTSPTFDPNDLATHKLSDATAAWKDLNGDKAKPMSNRAVREIFPPGSTFKLVVSAAALDAGYEPDSVLNTSSYKLPGTNTTISTTCGDSQTLKRALELSCNSAFARLGVKLGSDALREQAEKFGFGVKPLSDIPSVASKFPDEIDEPQTGLAAIGGFEVAATPLQMAMVAAGIRNDGIVMQPYLVDSVRSADLQLLSQTRPSQLSLATSSANAAKLRQMMVGVVESGTGWRAKISGVTVGGKTGTANSDNVRTPYAWFTAWADDPDVAVCVFVQDAEMEATDVAGGRVAAPIAKAVIEALR</sequence>
<dbReference type="PANTHER" id="PTHR30627:SF24">
    <property type="entry name" value="PENICILLIN-BINDING PROTEIN 4B"/>
    <property type="match status" value="1"/>
</dbReference>
<organism evidence="3 4">
    <name type="scientific">Micropruina glycogenica</name>
    <dbReference type="NCBI Taxonomy" id="75385"/>
    <lineage>
        <taxon>Bacteria</taxon>
        <taxon>Bacillati</taxon>
        <taxon>Actinomycetota</taxon>
        <taxon>Actinomycetes</taxon>
        <taxon>Propionibacteriales</taxon>
        <taxon>Nocardioidaceae</taxon>
        <taxon>Micropruina</taxon>
    </lineage>
</organism>
<dbReference type="InterPro" id="IPR054120">
    <property type="entry name" value="PBPA_dimer"/>
</dbReference>
<reference evidence="3 4" key="1">
    <citation type="submission" date="2018-02" db="EMBL/GenBank/DDBJ databases">
        <authorList>
            <person name="Cohen D.B."/>
            <person name="Kent A.D."/>
        </authorList>
    </citation>
    <scope>NUCLEOTIDE SEQUENCE [LARGE SCALE GENOMIC DNA]</scope>
    <source>
        <strain evidence="3">1</strain>
    </source>
</reference>
<dbReference type="KEGG" id="mgg:MPLG2_2687"/>
<evidence type="ECO:0000259" key="2">
    <source>
        <dbReference type="Pfam" id="PF21922"/>
    </source>
</evidence>
<accession>A0A2N9JJU9</accession>
<dbReference type="OrthoDB" id="9766847at2"/>
<dbReference type="RefSeq" id="WP_105186398.1">
    <property type="nucleotide sequence ID" value="NZ_BAAAGO010000031.1"/>
</dbReference>
<protein>
    <submittedName>
        <fullName evidence="3">Penicillin-binding protein A</fullName>
    </submittedName>
</protein>
<dbReference type="InterPro" id="IPR012338">
    <property type="entry name" value="Beta-lactam/transpept-like"/>
</dbReference>